<protein>
    <submittedName>
        <fullName evidence="1">Uncharacterized protein</fullName>
    </submittedName>
</protein>
<name>A0A8F5BNK1_SACSH</name>
<organism evidence="1 2">
    <name type="scientific">Saccharolobus shibatae (strain ATCC 51178 / DSM 5389 / JCM 8931 / NBRC 15437 / B12)</name>
    <name type="common">Sulfolobus shibatae</name>
    <dbReference type="NCBI Taxonomy" id="523848"/>
    <lineage>
        <taxon>Archaea</taxon>
        <taxon>Thermoproteota</taxon>
        <taxon>Thermoprotei</taxon>
        <taxon>Sulfolobales</taxon>
        <taxon>Sulfolobaceae</taxon>
        <taxon>Saccharolobus</taxon>
    </lineage>
</organism>
<evidence type="ECO:0000313" key="2">
    <source>
        <dbReference type="Proteomes" id="UP000694018"/>
    </source>
</evidence>
<accession>A0A8F5BNK1</accession>
<dbReference type="Proteomes" id="UP000694018">
    <property type="component" value="Chromosome"/>
</dbReference>
<evidence type="ECO:0000313" key="1">
    <source>
        <dbReference type="EMBL" id="QXJ28624.1"/>
    </source>
</evidence>
<dbReference type="KEGG" id="sshi:J5U23_01493"/>
<reference evidence="1" key="1">
    <citation type="journal article" date="2021" name="Environ. Microbiol.">
        <title>New insights into the diversity and evolution of the archaeal mobilome from three complete genomes of Saccharolobus shibatae.</title>
        <authorList>
            <person name="Medvedeva S."/>
            <person name="Brandt D."/>
            <person name="Cvirkaite-Krupovic V."/>
            <person name="Liu Y."/>
            <person name="Severinov K."/>
            <person name="Ishino S."/>
            <person name="Ishino Y."/>
            <person name="Prangishvili D."/>
            <person name="Kalinowski J."/>
            <person name="Krupovic M."/>
        </authorList>
    </citation>
    <scope>NUCLEOTIDE SEQUENCE</scope>
    <source>
        <strain evidence="1">B12</strain>
    </source>
</reference>
<proteinExistence type="predicted"/>
<sequence length="37" mass="4746">MLFFSHFLIYVRKMRKKYSNFMEIQIESFSFDTFYHI</sequence>
<gene>
    <name evidence="1" type="ORF">J5U23_01493</name>
</gene>
<dbReference type="EMBL" id="CP077717">
    <property type="protein sequence ID" value="QXJ28624.1"/>
    <property type="molecule type" value="Genomic_DNA"/>
</dbReference>
<dbReference type="AlphaFoldDB" id="A0A8F5BNK1"/>